<dbReference type="InterPro" id="IPR003856">
    <property type="entry name" value="LPS_length_determ_N"/>
</dbReference>
<protein>
    <recommendedName>
        <fullName evidence="8">Polysaccharide chain length determinant N-terminal domain-containing protein</fullName>
    </recommendedName>
</protein>
<dbReference type="PANTHER" id="PTHR32309">
    <property type="entry name" value="TYROSINE-PROTEIN KINASE"/>
    <property type="match status" value="1"/>
</dbReference>
<gene>
    <name evidence="9" type="ORF">GCM10009118_10450</name>
</gene>
<organism evidence="9 10">
    <name type="scientific">Wandonia haliotis</name>
    <dbReference type="NCBI Taxonomy" id="574963"/>
    <lineage>
        <taxon>Bacteria</taxon>
        <taxon>Pseudomonadati</taxon>
        <taxon>Bacteroidota</taxon>
        <taxon>Flavobacteriia</taxon>
        <taxon>Flavobacteriales</taxon>
        <taxon>Crocinitomicaceae</taxon>
        <taxon>Wandonia</taxon>
    </lineage>
</organism>
<feature type="coiled-coil region" evidence="6">
    <location>
        <begin position="178"/>
        <end position="205"/>
    </location>
</feature>
<comment type="subcellular location">
    <subcellularLocation>
        <location evidence="1">Cell membrane</location>
        <topology evidence="1">Multi-pass membrane protein</topology>
    </subcellularLocation>
</comment>
<feature type="domain" description="Polysaccharide chain length determinant N-terminal" evidence="8">
    <location>
        <begin position="13"/>
        <end position="101"/>
    </location>
</feature>
<evidence type="ECO:0000256" key="3">
    <source>
        <dbReference type="ARBA" id="ARBA00022692"/>
    </source>
</evidence>
<keyword evidence="6" id="KW-0175">Coiled coil</keyword>
<accession>A0ABN1MNP6</accession>
<evidence type="ECO:0000313" key="9">
    <source>
        <dbReference type="EMBL" id="GAA0874637.1"/>
    </source>
</evidence>
<feature type="transmembrane region" description="Helical" evidence="7">
    <location>
        <begin position="299"/>
        <end position="319"/>
    </location>
</feature>
<sequence length="330" mass="37795">MQEKNRFDQGAQDLLVFLWKKKWILIIISFIAAVASSIASLLMTELFRSTAIVFPAATSTVSFSEQRNAKASSMDFGEEEQAEQLLQILQSSRVRNRIIEKYDLLNYYEIGEDDQNKNYKLAKMYDGHIRFERTRYGSILIDVLDKKPEQAAAIANDIVLLIDTVKNEMVKERTVPAYEIVKRKYQYLESEKQALEDTINRLSLLGVVPSEARANLFTSLTTVKSQKDHDYIRSKIDVNMQYGALYDGLVELREFKTDKLTTLESTYEQAESDANVDFTHKFVVEWAVKADKKAKPIRWIIVVVSTLAAFAAGVLLLLIKEKIDELRKIA</sequence>
<dbReference type="EMBL" id="BAAAFH010000003">
    <property type="protein sequence ID" value="GAA0874637.1"/>
    <property type="molecule type" value="Genomic_DNA"/>
</dbReference>
<dbReference type="PANTHER" id="PTHR32309:SF13">
    <property type="entry name" value="FERRIC ENTEROBACTIN TRANSPORT PROTEIN FEPE"/>
    <property type="match status" value="1"/>
</dbReference>
<evidence type="ECO:0000256" key="5">
    <source>
        <dbReference type="ARBA" id="ARBA00023136"/>
    </source>
</evidence>
<keyword evidence="10" id="KW-1185">Reference proteome</keyword>
<evidence type="ECO:0000259" key="8">
    <source>
        <dbReference type="Pfam" id="PF02706"/>
    </source>
</evidence>
<evidence type="ECO:0000256" key="4">
    <source>
        <dbReference type="ARBA" id="ARBA00022989"/>
    </source>
</evidence>
<evidence type="ECO:0000256" key="1">
    <source>
        <dbReference type="ARBA" id="ARBA00004651"/>
    </source>
</evidence>
<feature type="transmembrane region" description="Helical" evidence="7">
    <location>
        <begin position="23"/>
        <end position="43"/>
    </location>
</feature>
<dbReference type="Proteomes" id="UP001501126">
    <property type="component" value="Unassembled WGS sequence"/>
</dbReference>
<evidence type="ECO:0000256" key="6">
    <source>
        <dbReference type="SAM" id="Coils"/>
    </source>
</evidence>
<keyword evidence="4 7" id="KW-1133">Transmembrane helix</keyword>
<evidence type="ECO:0000256" key="7">
    <source>
        <dbReference type="SAM" id="Phobius"/>
    </source>
</evidence>
<keyword evidence="5 7" id="KW-0472">Membrane</keyword>
<name>A0ABN1MNP6_9FLAO</name>
<evidence type="ECO:0000256" key="2">
    <source>
        <dbReference type="ARBA" id="ARBA00022475"/>
    </source>
</evidence>
<dbReference type="InterPro" id="IPR050445">
    <property type="entry name" value="Bact_polysacc_biosynth/exp"/>
</dbReference>
<evidence type="ECO:0000313" key="10">
    <source>
        <dbReference type="Proteomes" id="UP001501126"/>
    </source>
</evidence>
<proteinExistence type="predicted"/>
<keyword evidence="2" id="KW-1003">Cell membrane</keyword>
<keyword evidence="3 7" id="KW-0812">Transmembrane</keyword>
<comment type="caution">
    <text evidence="9">The sequence shown here is derived from an EMBL/GenBank/DDBJ whole genome shotgun (WGS) entry which is preliminary data.</text>
</comment>
<dbReference type="RefSeq" id="WP_343785538.1">
    <property type="nucleotide sequence ID" value="NZ_BAAAFH010000003.1"/>
</dbReference>
<reference evidence="9 10" key="1">
    <citation type="journal article" date="2019" name="Int. J. Syst. Evol. Microbiol.">
        <title>The Global Catalogue of Microorganisms (GCM) 10K type strain sequencing project: providing services to taxonomists for standard genome sequencing and annotation.</title>
        <authorList>
            <consortium name="The Broad Institute Genomics Platform"/>
            <consortium name="The Broad Institute Genome Sequencing Center for Infectious Disease"/>
            <person name="Wu L."/>
            <person name="Ma J."/>
        </authorList>
    </citation>
    <scope>NUCLEOTIDE SEQUENCE [LARGE SCALE GENOMIC DNA]</scope>
    <source>
        <strain evidence="9 10">JCM 16083</strain>
    </source>
</reference>
<dbReference type="Pfam" id="PF02706">
    <property type="entry name" value="Wzz"/>
    <property type="match status" value="1"/>
</dbReference>